<evidence type="ECO:0000256" key="3">
    <source>
        <dbReference type="SAM" id="Phobius"/>
    </source>
</evidence>
<feature type="domain" description="SH3b" evidence="4">
    <location>
        <begin position="265"/>
        <end position="328"/>
    </location>
</feature>
<evidence type="ECO:0000259" key="4">
    <source>
        <dbReference type="PROSITE" id="PS51781"/>
    </source>
</evidence>
<organism evidence="5 6">
    <name type="scientific">Tepidibacillus fermentans</name>
    <dbReference type="NCBI Taxonomy" id="1281767"/>
    <lineage>
        <taxon>Bacteria</taxon>
        <taxon>Bacillati</taxon>
        <taxon>Bacillota</taxon>
        <taxon>Bacilli</taxon>
        <taxon>Bacillales</taxon>
        <taxon>Bacillaceae</taxon>
        <taxon>Tepidibacillus</taxon>
    </lineage>
</organism>
<reference evidence="5 6" key="1">
    <citation type="submission" date="2019-03" db="EMBL/GenBank/DDBJ databases">
        <title>Genomic Encyclopedia of Type Strains, Phase IV (KMG-IV): sequencing the most valuable type-strain genomes for metagenomic binning, comparative biology and taxonomic classification.</title>
        <authorList>
            <person name="Goeker M."/>
        </authorList>
    </citation>
    <scope>NUCLEOTIDE SEQUENCE [LARGE SCALE GENOMIC DNA]</scope>
    <source>
        <strain evidence="5 6">DSM 23802</strain>
    </source>
</reference>
<keyword evidence="6" id="KW-1185">Reference proteome</keyword>
<dbReference type="InterPro" id="IPR002508">
    <property type="entry name" value="MurNAc-LAA_cat"/>
</dbReference>
<comment type="caution">
    <text evidence="5">The sequence shown here is derived from an EMBL/GenBank/DDBJ whole genome shotgun (WGS) entry which is preliminary data.</text>
</comment>
<protein>
    <submittedName>
        <fullName evidence="5">N-acetylmuramoyl-L-alanine amidase</fullName>
    </submittedName>
</protein>
<dbReference type="SUPFAM" id="SSF53187">
    <property type="entry name" value="Zn-dependent exopeptidases"/>
    <property type="match status" value="1"/>
</dbReference>
<evidence type="ECO:0000313" key="5">
    <source>
        <dbReference type="EMBL" id="TCS83827.1"/>
    </source>
</evidence>
<dbReference type="Pfam" id="PF01520">
    <property type="entry name" value="Amidase_3"/>
    <property type="match status" value="1"/>
</dbReference>
<dbReference type="PANTHER" id="PTHR34408:SF1">
    <property type="entry name" value="GLYCOSYL HYDROLASE FAMILY 19 DOMAIN-CONTAINING PROTEIN HI_1415"/>
    <property type="match status" value="1"/>
</dbReference>
<evidence type="ECO:0000313" key="6">
    <source>
        <dbReference type="Proteomes" id="UP000295788"/>
    </source>
</evidence>
<dbReference type="Proteomes" id="UP000295788">
    <property type="component" value="Unassembled WGS sequence"/>
</dbReference>
<dbReference type="GO" id="GO:0009253">
    <property type="term" value="P:peptidoglycan catabolic process"/>
    <property type="evidence" value="ECO:0007669"/>
    <property type="project" value="InterPro"/>
</dbReference>
<dbReference type="SMART" id="SM00287">
    <property type="entry name" value="SH3b"/>
    <property type="match status" value="4"/>
</dbReference>
<keyword evidence="1" id="KW-0378">Hydrolase</keyword>
<dbReference type="EMBL" id="SMAB01000003">
    <property type="protein sequence ID" value="TCS83827.1"/>
    <property type="molecule type" value="Genomic_DNA"/>
</dbReference>
<keyword evidence="2" id="KW-0961">Cell wall biogenesis/degradation</keyword>
<dbReference type="GO" id="GO:0071555">
    <property type="term" value="P:cell wall organization"/>
    <property type="evidence" value="ECO:0007669"/>
    <property type="project" value="UniProtKB-KW"/>
</dbReference>
<dbReference type="Gene3D" id="3.40.630.40">
    <property type="entry name" value="Zn-dependent exopeptidases"/>
    <property type="match status" value="1"/>
</dbReference>
<sequence>MKQESKVNKTKIFVHTPSRKEGRALKRRFLFNLLLVQFVIFSAIMPQQNVYSSTIATVKGNIINVRKGPGLEYDILAQIKQGEKYPVLEEKYGWDKIKIGNYYGWVADWLVEKNVSETNKSEQTVKAAIQNLNVRSGPSTSFPIIGQIHNDKYYLIVDQEGDWLKIQLKPGQQGWVAKWLTKQSNTPPSKETSKKEFVKIQSNRLNVRSGPSTTYSVIGQLLKGDQIEVFEIKNGWYRIRYNNQDSWIASQYASKVDHNEEMTNLPKVFITLPGTNIRKEPTTYSPIIAVVQKGEQFPIIGTEGDWYLIQLPSGQKAYVAGWIVSVTGIEKKIKHGIENALAGRTIVVDAGHGGYDSGSIGTYFNTKEKDVNLAVAKLLQKKLEASGANVIMTRDSDYKVSLEQRTYLAIKNQADAFISIHHNTISNPQIKGTITYYYKNIDQKLAQTVHRELLKQNKQIDLNPRFGNFFVLRENPIRSILVELTFLTNYEDELQARSPIFQERSAEGIFQGVIKYFQDK</sequence>
<dbReference type="InterPro" id="IPR052354">
    <property type="entry name" value="Cell_Wall_Dynamics_Protein"/>
</dbReference>
<dbReference type="PROSITE" id="PS51781">
    <property type="entry name" value="SH3B"/>
    <property type="match status" value="4"/>
</dbReference>
<dbReference type="CDD" id="cd02696">
    <property type="entry name" value="MurNAc-LAA"/>
    <property type="match status" value="1"/>
</dbReference>
<accession>A0A4R3KK70</accession>
<feature type="domain" description="SH3b" evidence="4">
    <location>
        <begin position="193"/>
        <end position="257"/>
    </location>
</feature>
<feature type="domain" description="SH3b" evidence="4">
    <location>
        <begin position="120"/>
        <end position="184"/>
    </location>
</feature>
<keyword evidence="3" id="KW-0472">Membrane</keyword>
<dbReference type="PIRSF" id="PIRSF037846">
    <property type="entry name" value="Autolysin_YrvJ_prd"/>
    <property type="match status" value="1"/>
</dbReference>
<dbReference type="SMART" id="SM00646">
    <property type="entry name" value="Ami_3"/>
    <property type="match status" value="1"/>
</dbReference>
<proteinExistence type="predicted"/>
<evidence type="ECO:0000256" key="1">
    <source>
        <dbReference type="ARBA" id="ARBA00022801"/>
    </source>
</evidence>
<dbReference type="Pfam" id="PF08239">
    <property type="entry name" value="SH3_3"/>
    <property type="match status" value="4"/>
</dbReference>
<dbReference type="Gene3D" id="2.30.30.40">
    <property type="entry name" value="SH3 Domains"/>
    <property type="match status" value="4"/>
</dbReference>
<keyword evidence="3" id="KW-1133">Transmembrane helix</keyword>
<dbReference type="InterPro" id="IPR003646">
    <property type="entry name" value="SH3-like_bac-type"/>
</dbReference>
<dbReference type="AlphaFoldDB" id="A0A4R3KK70"/>
<evidence type="ECO:0000256" key="2">
    <source>
        <dbReference type="ARBA" id="ARBA00023316"/>
    </source>
</evidence>
<dbReference type="PANTHER" id="PTHR34408">
    <property type="entry name" value="FAMILY PROTEIN, PUTATIVE-RELATED"/>
    <property type="match status" value="1"/>
</dbReference>
<dbReference type="GO" id="GO:0008745">
    <property type="term" value="F:N-acetylmuramoyl-L-alanine amidase activity"/>
    <property type="evidence" value="ECO:0007669"/>
    <property type="project" value="InterPro"/>
</dbReference>
<feature type="transmembrane region" description="Helical" evidence="3">
    <location>
        <begin position="29"/>
        <end position="45"/>
    </location>
</feature>
<gene>
    <name evidence="5" type="ORF">EDD72_103155</name>
</gene>
<name>A0A4R3KK70_9BACI</name>
<dbReference type="InterPro" id="IPR017293">
    <property type="entry name" value="N-acetylmuramoyl-L-ala_amidase"/>
</dbReference>
<feature type="domain" description="SH3b" evidence="4">
    <location>
        <begin position="53"/>
        <end position="114"/>
    </location>
</feature>
<keyword evidence="3" id="KW-0812">Transmembrane</keyword>